<feature type="domain" description="C2H2-type" evidence="9">
    <location>
        <begin position="604"/>
        <end position="631"/>
    </location>
</feature>
<keyword evidence="2" id="KW-0479">Metal-binding</keyword>
<feature type="region of interest" description="Disordered" evidence="8">
    <location>
        <begin position="15"/>
        <end position="113"/>
    </location>
</feature>
<feature type="compositionally biased region" description="Low complexity" evidence="8">
    <location>
        <begin position="259"/>
        <end position="291"/>
    </location>
</feature>
<comment type="subcellular location">
    <subcellularLocation>
        <location evidence="1">Nucleus</location>
    </subcellularLocation>
</comment>
<dbReference type="InterPro" id="IPR027756">
    <property type="entry name" value="Ovo-like"/>
</dbReference>
<dbReference type="PANTHER" id="PTHR10032">
    <property type="entry name" value="ZINC FINGER PROTEIN WITH KRAB AND SCAN DOMAINS"/>
    <property type="match status" value="1"/>
</dbReference>
<dbReference type="GO" id="GO:0048731">
    <property type="term" value="P:system development"/>
    <property type="evidence" value="ECO:0007669"/>
    <property type="project" value="UniProtKB-ARBA"/>
</dbReference>
<dbReference type="AlphaFoldDB" id="A0A834RDB2"/>
<organism evidence="10">
    <name type="scientific">Sarcoptes scabiei</name>
    <name type="common">Itch mite</name>
    <name type="synonym">Acarus scabiei</name>
    <dbReference type="NCBI Taxonomy" id="52283"/>
    <lineage>
        <taxon>Eukaryota</taxon>
        <taxon>Metazoa</taxon>
        <taxon>Ecdysozoa</taxon>
        <taxon>Arthropoda</taxon>
        <taxon>Chelicerata</taxon>
        <taxon>Arachnida</taxon>
        <taxon>Acari</taxon>
        <taxon>Acariformes</taxon>
        <taxon>Sarcoptiformes</taxon>
        <taxon>Astigmata</taxon>
        <taxon>Psoroptidia</taxon>
        <taxon>Sarcoptoidea</taxon>
        <taxon>Sarcoptidae</taxon>
        <taxon>Sarcoptinae</taxon>
        <taxon>Sarcoptes</taxon>
    </lineage>
</organism>
<feature type="compositionally biased region" description="Polar residues" evidence="8">
    <location>
        <begin position="578"/>
        <end position="598"/>
    </location>
</feature>
<feature type="compositionally biased region" description="Low complexity" evidence="8">
    <location>
        <begin position="232"/>
        <end position="246"/>
    </location>
</feature>
<dbReference type="GO" id="GO:0008270">
    <property type="term" value="F:zinc ion binding"/>
    <property type="evidence" value="ECO:0007669"/>
    <property type="project" value="UniProtKB-KW"/>
</dbReference>
<dbReference type="PROSITE" id="PS50157">
    <property type="entry name" value="ZINC_FINGER_C2H2_2"/>
    <property type="match status" value="3"/>
</dbReference>
<dbReference type="GO" id="GO:0000981">
    <property type="term" value="F:DNA-binding transcription factor activity, RNA polymerase II-specific"/>
    <property type="evidence" value="ECO:0007669"/>
    <property type="project" value="TreeGrafter"/>
</dbReference>
<feature type="compositionally biased region" description="Basic residues" evidence="8">
    <location>
        <begin position="247"/>
        <end position="258"/>
    </location>
</feature>
<keyword evidence="5" id="KW-0862">Zinc</keyword>
<dbReference type="FunFam" id="3.30.160.60:FF:000246">
    <property type="entry name" value="Transcription factor Ovo-like 2"/>
    <property type="match status" value="1"/>
</dbReference>
<evidence type="ECO:0000313" key="11">
    <source>
        <dbReference type="EnsemblMetazoa" id="KAF7491558.1"/>
    </source>
</evidence>
<dbReference type="GO" id="GO:0003006">
    <property type="term" value="P:developmental process involved in reproduction"/>
    <property type="evidence" value="ECO:0007669"/>
    <property type="project" value="UniProtKB-ARBA"/>
</dbReference>
<dbReference type="SUPFAM" id="SSF57667">
    <property type="entry name" value="beta-beta-alpha zinc fingers"/>
    <property type="match status" value="2"/>
</dbReference>
<name>A0A834RDB2_SARSC</name>
<dbReference type="GO" id="GO:0009887">
    <property type="term" value="P:animal organ morphogenesis"/>
    <property type="evidence" value="ECO:0007669"/>
    <property type="project" value="UniProtKB-ARBA"/>
</dbReference>
<evidence type="ECO:0000256" key="1">
    <source>
        <dbReference type="ARBA" id="ARBA00004123"/>
    </source>
</evidence>
<dbReference type="EMBL" id="WVUK01000059">
    <property type="protein sequence ID" value="KAF7491558.1"/>
    <property type="molecule type" value="Genomic_DNA"/>
</dbReference>
<reference evidence="10" key="2">
    <citation type="submission" date="2020-01" db="EMBL/GenBank/DDBJ databases">
        <authorList>
            <person name="Korhonen P.K.K."/>
            <person name="Guangxu M.G."/>
            <person name="Wang T.W."/>
            <person name="Stroehlein A.J.S."/>
            <person name="Young N.D."/>
            <person name="Ang C.-S.A."/>
            <person name="Fernando D.W.F."/>
            <person name="Lu H.L."/>
            <person name="Taylor S.T."/>
            <person name="Ehtesham M.E.M."/>
            <person name="Najaraj S.H.N."/>
            <person name="Harsha G.H.G."/>
            <person name="Madugundu A.M."/>
            <person name="Renuse S.R."/>
            <person name="Holt D.H."/>
            <person name="Pandey A.P."/>
            <person name="Papenfuss A.P."/>
            <person name="Gasser R.B.G."/>
            <person name="Fischer K.F."/>
        </authorList>
    </citation>
    <scope>NUCLEOTIDE SEQUENCE</scope>
    <source>
        <strain evidence="10">SSS_KF_BRIS2020</strain>
    </source>
</reference>
<evidence type="ECO:0000313" key="12">
    <source>
        <dbReference type="Proteomes" id="UP000070412"/>
    </source>
</evidence>
<evidence type="ECO:0000256" key="5">
    <source>
        <dbReference type="ARBA" id="ARBA00022833"/>
    </source>
</evidence>
<proteinExistence type="predicted"/>
<feature type="region of interest" description="Disordered" evidence="8">
    <location>
        <begin position="353"/>
        <end position="379"/>
    </location>
</feature>
<dbReference type="FunFam" id="3.30.160.60:FF:000452">
    <property type="entry name" value="Transcription factor Ovo-like 2"/>
    <property type="match status" value="1"/>
</dbReference>
<gene>
    <name evidence="10" type="ORF">SSS_7805</name>
</gene>
<keyword evidence="3" id="KW-0677">Repeat</keyword>
<accession>A0A834RDB2</accession>
<dbReference type="GO" id="GO:0000978">
    <property type="term" value="F:RNA polymerase II cis-regulatory region sequence-specific DNA binding"/>
    <property type="evidence" value="ECO:0007669"/>
    <property type="project" value="TreeGrafter"/>
</dbReference>
<evidence type="ECO:0000256" key="8">
    <source>
        <dbReference type="SAM" id="MobiDB-lite"/>
    </source>
</evidence>
<dbReference type="Pfam" id="PF00096">
    <property type="entry name" value="zf-C2H2"/>
    <property type="match status" value="3"/>
</dbReference>
<evidence type="ECO:0000256" key="4">
    <source>
        <dbReference type="ARBA" id="ARBA00022771"/>
    </source>
</evidence>
<evidence type="ECO:0000256" key="7">
    <source>
        <dbReference type="PROSITE-ProRule" id="PRU00042"/>
    </source>
</evidence>
<evidence type="ECO:0000256" key="2">
    <source>
        <dbReference type="ARBA" id="ARBA00022723"/>
    </source>
</evidence>
<dbReference type="Gene3D" id="3.30.160.60">
    <property type="entry name" value="Classic Zinc Finger"/>
    <property type="match status" value="3"/>
</dbReference>
<feature type="compositionally biased region" description="Polar residues" evidence="8">
    <location>
        <begin position="15"/>
        <end position="30"/>
    </location>
</feature>
<evidence type="ECO:0000256" key="3">
    <source>
        <dbReference type="ARBA" id="ARBA00022737"/>
    </source>
</evidence>
<dbReference type="GO" id="GO:0009913">
    <property type="term" value="P:epidermal cell differentiation"/>
    <property type="evidence" value="ECO:0007669"/>
    <property type="project" value="TreeGrafter"/>
</dbReference>
<dbReference type="InterPro" id="IPR036236">
    <property type="entry name" value="Znf_C2H2_sf"/>
</dbReference>
<evidence type="ECO:0000259" key="9">
    <source>
        <dbReference type="PROSITE" id="PS50157"/>
    </source>
</evidence>
<keyword evidence="12" id="KW-1185">Reference proteome</keyword>
<dbReference type="PROSITE" id="PS00028">
    <property type="entry name" value="ZINC_FINGER_C2H2_1"/>
    <property type="match status" value="3"/>
</dbReference>
<dbReference type="Proteomes" id="UP000070412">
    <property type="component" value="Unassembled WGS sequence"/>
</dbReference>
<feature type="compositionally biased region" description="Basic residues" evidence="8">
    <location>
        <begin position="102"/>
        <end position="111"/>
    </location>
</feature>
<sequence length="732" mass="81267">MPKAFLIRKNIPYQTSNGQMTVPTASTKTGWLTPPPSPDDSLPENLSTKPIDHSPNEIPTNNDGFSYLIANNNNNNSNNNSRSSSNNNRRTKSISSRSDSFKHHHHHHRQQHVVDEIGALNLKSSKSTKRSKQQYLRDEEERFYFDANRNDEAVDLSFSGSNKKFLQSNLRNSPIDYSESSSSSSLCSLTNGQFYGSALASPLSYHSASDSDFDAKGPSSFSSLSSFYASVSSSNNSNQQQSIAQNHHNHNHNHHHHQQQLLQSSCSIPQPPLSSRSSSSSSASSSFPLSPSESFLNSHQRVIDCSNKTSLSSLSSSSSSQNHQTNPVLINERLLSSNNTNLNVGLLAIPSVTKDGRNNPNHHVQHHQHQHFQSNPQQYCNDQTTIPSLLFQQQRSALESSASSATSFSTLQRSSVIHHNTTNTSPLRTTTTPIDGDRSSSLKSSSLLKSEHLTLQNIKSVKNIQNNNNNNNISNSPEGNESEGALEALATAASSLYPAAISAAVVAAASAVSPSSNLPPVQTTAQRLGIPLHLISTLEFVNGGHGIKNPFLNQNEQQFKFTNNNNNNNNDNCGNDQSIPINKSTAQHRNEKSSNQTQLQDDPLKCSICGKRFTLARLLNRHLKCHSDIKRYLCTFCGKGFNDTFDLKRHTRTHTGVRPYRCNLCDKSFTQRCSLESHTLKVHGIAHEYGYKERRNKMYVCEECGKLDSLDLKFRDIFFFLSRSFFFLFNSI</sequence>
<dbReference type="OrthoDB" id="6508643at2759"/>
<reference evidence="11" key="3">
    <citation type="submission" date="2022-06" db="UniProtKB">
        <authorList>
            <consortium name="EnsemblMetazoa"/>
        </authorList>
    </citation>
    <scope>IDENTIFICATION</scope>
</reference>
<feature type="compositionally biased region" description="Low complexity" evidence="8">
    <location>
        <begin position="562"/>
        <end position="577"/>
    </location>
</feature>
<feature type="compositionally biased region" description="Low complexity" evidence="8">
    <location>
        <begin position="421"/>
        <end position="432"/>
    </location>
</feature>
<evidence type="ECO:0000256" key="6">
    <source>
        <dbReference type="ARBA" id="ARBA00023242"/>
    </source>
</evidence>
<keyword evidence="4 7" id="KW-0863">Zinc-finger</keyword>
<feature type="domain" description="C2H2-type" evidence="9">
    <location>
        <begin position="660"/>
        <end position="683"/>
    </location>
</feature>
<dbReference type="GO" id="GO:0005634">
    <property type="term" value="C:nucleus"/>
    <property type="evidence" value="ECO:0007669"/>
    <property type="project" value="UniProtKB-SubCell"/>
</dbReference>
<reference evidence="12" key="1">
    <citation type="journal article" date="2020" name="PLoS Negl. Trop. Dis.">
        <title>High-quality nuclear genome for Sarcoptes scabiei-A critical resource for a neglected parasite.</title>
        <authorList>
            <person name="Korhonen P.K."/>
            <person name="Gasser R.B."/>
            <person name="Ma G."/>
            <person name="Wang T."/>
            <person name="Stroehlein A.J."/>
            <person name="Young N.D."/>
            <person name="Ang C.S."/>
            <person name="Fernando D.D."/>
            <person name="Lu H.C."/>
            <person name="Taylor S."/>
            <person name="Reynolds S.L."/>
            <person name="Mofiz E."/>
            <person name="Najaraj S.H."/>
            <person name="Gowda H."/>
            <person name="Madugundu A."/>
            <person name="Renuse S."/>
            <person name="Holt D."/>
            <person name="Pandey A."/>
            <person name="Papenfuss A.T."/>
            <person name="Fischer K."/>
        </authorList>
    </citation>
    <scope>NUCLEOTIDE SEQUENCE [LARGE SCALE GENOMIC DNA]</scope>
</reference>
<dbReference type="EnsemblMetazoa" id="SSS_7805s_mrna">
    <property type="protein sequence ID" value="KAF7491558.1"/>
    <property type="gene ID" value="SSS_7805"/>
</dbReference>
<dbReference type="PANTHER" id="PTHR10032:SF271">
    <property type="entry name" value="RH12261P-RELATED"/>
    <property type="match status" value="1"/>
</dbReference>
<feature type="region of interest" description="Disordered" evidence="8">
    <location>
        <begin position="562"/>
        <end position="598"/>
    </location>
</feature>
<dbReference type="InterPro" id="IPR013087">
    <property type="entry name" value="Znf_C2H2_type"/>
</dbReference>
<keyword evidence="6" id="KW-0539">Nucleus</keyword>
<feature type="region of interest" description="Disordered" evidence="8">
    <location>
        <begin position="232"/>
        <end position="291"/>
    </location>
</feature>
<evidence type="ECO:0000313" key="10">
    <source>
        <dbReference type="EMBL" id="KAF7491558.1"/>
    </source>
</evidence>
<protein>
    <submittedName>
        <fullName evidence="10">Protein ovo</fullName>
    </submittedName>
</protein>
<feature type="compositionally biased region" description="Low complexity" evidence="8">
    <location>
        <begin position="71"/>
        <end position="98"/>
    </location>
</feature>
<feature type="domain" description="C2H2-type" evidence="9">
    <location>
        <begin position="632"/>
        <end position="659"/>
    </location>
</feature>
<dbReference type="SMART" id="SM00355">
    <property type="entry name" value="ZnF_C2H2"/>
    <property type="match status" value="3"/>
</dbReference>
<feature type="region of interest" description="Disordered" evidence="8">
    <location>
        <begin position="416"/>
        <end position="445"/>
    </location>
</feature>